<feature type="transmembrane region" description="Helical" evidence="6">
    <location>
        <begin position="269"/>
        <end position="290"/>
    </location>
</feature>
<reference evidence="9 10" key="1">
    <citation type="submission" date="2019-07" db="EMBL/GenBank/DDBJ databases">
        <title>Finished genome of Venturia effusa.</title>
        <authorList>
            <person name="Young C.A."/>
            <person name="Cox M.P."/>
            <person name="Ganley A.R.D."/>
            <person name="David W.J."/>
        </authorList>
    </citation>
    <scope>NUCLEOTIDE SEQUENCE [LARGE SCALE GENOMIC DNA]</scope>
    <source>
        <strain evidence="10">albino</strain>
    </source>
</reference>
<feature type="signal peptide" evidence="7">
    <location>
        <begin position="1"/>
        <end position="16"/>
    </location>
</feature>
<feature type="compositionally biased region" description="Basic and acidic residues" evidence="5">
    <location>
        <begin position="523"/>
        <end position="533"/>
    </location>
</feature>
<evidence type="ECO:0000256" key="7">
    <source>
        <dbReference type="SAM" id="SignalP"/>
    </source>
</evidence>
<name>A0A517L963_9PEZI</name>
<feature type="transmembrane region" description="Helical" evidence="6">
    <location>
        <begin position="128"/>
        <end position="145"/>
    </location>
</feature>
<keyword evidence="2 6" id="KW-0812">Transmembrane</keyword>
<evidence type="ECO:0000313" key="9">
    <source>
        <dbReference type="EMBL" id="QDS72167.1"/>
    </source>
</evidence>
<organism evidence="9 10">
    <name type="scientific">Venturia effusa</name>
    <dbReference type="NCBI Taxonomy" id="50376"/>
    <lineage>
        <taxon>Eukaryota</taxon>
        <taxon>Fungi</taxon>
        <taxon>Dikarya</taxon>
        <taxon>Ascomycota</taxon>
        <taxon>Pezizomycotina</taxon>
        <taxon>Dothideomycetes</taxon>
        <taxon>Pleosporomycetidae</taxon>
        <taxon>Venturiales</taxon>
        <taxon>Venturiaceae</taxon>
        <taxon>Venturia</taxon>
    </lineage>
</organism>
<evidence type="ECO:0000256" key="6">
    <source>
        <dbReference type="SAM" id="Phobius"/>
    </source>
</evidence>
<dbReference type="OrthoDB" id="440553at2759"/>
<feature type="transmembrane region" description="Helical" evidence="6">
    <location>
        <begin position="26"/>
        <end position="47"/>
    </location>
</feature>
<dbReference type="PANTHER" id="PTHR23501">
    <property type="entry name" value="MAJOR FACILITATOR SUPERFAMILY"/>
    <property type="match status" value="1"/>
</dbReference>
<feature type="transmembrane region" description="Helical" evidence="6">
    <location>
        <begin position="59"/>
        <end position="82"/>
    </location>
</feature>
<feature type="domain" description="Major facilitator superfamily (MFS) profile" evidence="8">
    <location>
        <begin position="1"/>
        <end position="428"/>
    </location>
</feature>
<evidence type="ECO:0000256" key="3">
    <source>
        <dbReference type="ARBA" id="ARBA00022989"/>
    </source>
</evidence>
<feature type="transmembrane region" description="Helical" evidence="6">
    <location>
        <begin position="408"/>
        <end position="430"/>
    </location>
</feature>
<feature type="compositionally biased region" description="Polar residues" evidence="5">
    <location>
        <begin position="506"/>
        <end position="517"/>
    </location>
</feature>
<feature type="chain" id="PRO_5021811603" description="Major facilitator superfamily (MFS) profile domain-containing protein" evidence="7">
    <location>
        <begin position="17"/>
        <end position="533"/>
    </location>
</feature>
<evidence type="ECO:0000256" key="5">
    <source>
        <dbReference type="SAM" id="MobiDB-lite"/>
    </source>
</evidence>
<dbReference type="InterPro" id="IPR036259">
    <property type="entry name" value="MFS_trans_sf"/>
</dbReference>
<feature type="transmembrane region" description="Helical" evidence="6">
    <location>
        <begin position="238"/>
        <end position="257"/>
    </location>
</feature>
<gene>
    <name evidence="9" type="ORF">FKW77_004611</name>
</gene>
<feature type="transmembrane region" description="Helical" evidence="6">
    <location>
        <begin position="88"/>
        <end position="108"/>
    </location>
</feature>
<feature type="transmembrane region" description="Helical" evidence="6">
    <location>
        <begin position="339"/>
        <end position="359"/>
    </location>
</feature>
<comment type="subcellular location">
    <subcellularLocation>
        <location evidence="1">Membrane</location>
        <topology evidence="1">Multi-pass membrane protein</topology>
    </subcellularLocation>
</comment>
<feature type="transmembrane region" description="Helical" evidence="6">
    <location>
        <begin position="157"/>
        <end position="176"/>
    </location>
</feature>
<dbReference type="STRING" id="50376.A0A517L963"/>
<proteinExistence type="predicted"/>
<keyword evidence="4 6" id="KW-0472">Membrane</keyword>
<feature type="region of interest" description="Disordered" evidence="5">
    <location>
        <begin position="479"/>
        <end position="533"/>
    </location>
</feature>
<dbReference type="Gene3D" id="1.20.1720.10">
    <property type="entry name" value="Multidrug resistance protein D"/>
    <property type="match status" value="1"/>
</dbReference>
<dbReference type="Gene3D" id="1.20.1250.20">
    <property type="entry name" value="MFS general substrate transporter like domains"/>
    <property type="match status" value="1"/>
</dbReference>
<dbReference type="PRINTS" id="PR01036">
    <property type="entry name" value="TCRTETB"/>
</dbReference>
<accession>A0A517L963</accession>
<sequence>MVLVCCNLGFVATSLACSLANTMTKLVIFRALQGASASGLYNLPFVVVMKVVPPKEVSLYTTLIGGVFVVANVLGPALGGVLASAGKWRLMFTMNVPIATLAFVLLLVAGPEKPGPIIDRAKWRSMDWIGGLLSIICIAPMVLALQEGGAEWAWDSAVSQGLLVFGGLCMLMFIWYEIFCLPKRKSLIDPVLPSSMFRVAPIFWLLVNALFIGLTFYGGLTLLPSRLQIVNDLSAGSAGLHLLVMTMTLPLGAFTGAEFSQRFVHGAQWSALAGTTMVLIGTILLVFLPGGLEIPLSAWVAQCHLGIGFGILGAIALFVQKDNVGYNELTSATSIYDMIRAMGGTIGVAICSAISHRSIRNEFTKVLPANDVQSLLASNFGSITELSRDNQRRAREAYGHVFGYQFQALAIAAGFNVLVAMVMVWTRYFVGLSLTRRGDSPYQHWRKEVKETNEDEHEEDAISEDIEADSHAGANYAARNLHESEDDAGANDAGEQRADVTRQGRLPSTGQRKSSAPTLPRLSRFENRSMENV</sequence>
<keyword evidence="3 6" id="KW-1133">Transmembrane helix</keyword>
<feature type="transmembrane region" description="Helical" evidence="6">
    <location>
        <begin position="296"/>
        <end position="319"/>
    </location>
</feature>
<evidence type="ECO:0000256" key="2">
    <source>
        <dbReference type="ARBA" id="ARBA00022692"/>
    </source>
</evidence>
<evidence type="ECO:0000259" key="8">
    <source>
        <dbReference type="PROSITE" id="PS50850"/>
    </source>
</evidence>
<evidence type="ECO:0000256" key="4">
    <source>
        <dbReference type="ARBA" id="ARBA00023136"/>
    </source>
</evidence>
<feature type="transmembrane region" description="Helical" evidence="6">
    <location>
        <begin position="197"/>
        <end position="218"/>
    </location>
</feature>
<dbReference type="InterPro" id="IPR020846">
    <property type="entry name" value="MFS_dom"/>
</dbReference>
<dbReference type="Proteomes" id="UP000316270">
    <property type="component" value="Chromosome 7"/>
</dbReference>
<dbReference type="PROSITE" id="PS50850">
    <property type="entry name" value="MFS"/>
    <property type="match status" value="1"/>
</dbReference>
<protein>
    <recommendedName>
        <fullName evidence="8">Major facilitator superfamily (MFS) profile domain-containing protein</fullName>
    </recommendedName>
</protein>
<dbReference type="GO" id="GO:0005886">
    <property type="term" value="C:plasma membrane"/>
    <property type="evidence" value="ECO:0007669"/>
    <property type="project" value="TreeGrafter"/>
</dbReference>
<evidence type="ECO:0000256" key="1">
    <source>
        <dbReference type="ARBA" id="ARBA00004141"/>
    </source>
</evidence>
<dbReference type="SUPFAM" id="SSF103473">
    <property type="entry name" value="MFS general substrate transporter"/>
    <property type="match status" value="1"/>
</dbReference>
<keyword evidence="7" id="KW-0732">Signal</keyword>
<dbReference type="PANTHER" id="PTHR23501:SF43">
    <property type="entry name" value="MULTIDRUG TRANSPORTER, PUTATIVE (AFU_ORTHOLOGUE AFUA_6G03040)-RELATED"/>
    <property type="match status" value="1"/>
</dbReference>
<dbReference type="EMBL" id="CP042191">
    <property type="protein sequence ID" value="QDS72167.1"/>
    <property type="molecule type" value="Genomic_DNA"/>
</dbReference>
<evidence type="ECO:0000313" key="10">
    <source>
        <dbReference type="Proteomes" id="UP000316270"/>
    </source>
</evidence>
<dbReference type="InterPro" id="IPR011701">
    <property type="entry name" value="MFS"/>
</dbReference>
<dbReference type="Pfam" id="PF07690">
    <property type="entry name" value="MFS_1"/>
    <property type="match status" value="1"/>
</dbReference>
<dbReference type="AlphaFoldDB" id="A0A517L963"/>
<dbReference type="GO" id="GO:0022857">
    <property type="term" value="F:transmembrane transporter activity"/>
    <property type="evidence" value="ECO:0007669"/>
    <property type="project" value="InterPro"/>
</dbReference>
<keyword evidence="10" id="KW-1185">Reference proteome</keyword>